<keyword evidence="3" id="KW-0274">FAD</keyword>
<dbReference type="InterPro" id="IPR004113">
    <property type="entry name" value="FAD-bd_oxidored_4_C"/>
</dbReference>
<organism evidence="6 7">
    <name type="scientific">Paraburkholderia rhizosphaerae</name>
    <dbReference type="NCBI Taxonomy" id="480658"/>
    <lineage>
        <taxon>Bacteria</taxon>
        <taxon>Pseudomonadati</taxon>
        <taxon>Pseudomonadota</taxon>
        <taxon>Betaproteobacteria</taxon>
        <taxon>Burkholderiales</taxon>
        <taxon>Burkholderiaceae</taxon>
        <taxon>Paraburkholderia</taxon>
    </lineage>
</organism>
<dbReference type="GO" id="GO:1903457">
    <property type="term" value="P:lactate catabolic process"/>
    <property type="evidence" value="ECO:0007669"/>
    <property type="project" value="TreeGrafter"/>
</dbReference>
<evidence type="ECO:0000256" key="4">
    <source>
        <dbReference type="ARBA" id="ARBA00023002"/>
    </source>
</evidence>
<evidence type="ECO:0000256" key="3">
    <source>
        <dbReference type="ARBA" id="ARBA00022827"/>
    </source>
</evidence>
<gene>
    <name evidence="6" type="ORF">BX592_11943</name>
</gene>
<dbReference type="InterPro" id="IPR016170">
    <property type="entry name" value="Cytok_DH_C_sf"/>
</dbReference>
<sequence>MTPPAIRILPPGVTTTQFERALAAWQSLLGSEHVLDGAALTPYLDPFAPGPSGAAFIPSAALLPSSVEEIQAVLRVANEYRVPLWTVSTGRNYAYGGAAPRLAGSVVLDLQRMNRVLAVDDTLAYALVEPGVSYFDLYNYLHEHGHKLWVDPPAAGWGSVVGNTLERGFGYTAYGDHAATQCGMEVVLANGDVVRTGMGGIEIGTSWQAYRPGYGPSFDPMFMQSNYGIVTKMGLWLMPAPPAYLLGEIQFHDERDLEAIVDILRPLRLDDTITNHAVIEGGLRRAAGLSPRAQWYDGDGAMPDSSIDAMLKKLQVGRWNLHYALYGAPELIDARNAIVQRAFARVPGASMFAKKYAGDAQPTGGGDRNLAGIPAMTAFRMLDWRGGSGAHIDFSPICPATGRDALRQYMMVKGRAASYGFDYYGGFTAGVRHLHHIFAAIFNRDDTKQSERAGDLLRALMSDVRAAGYGEYRSHLLHMDYAAAQYSFNDGALLRLSETVKDALDPAGILSPGKQGIWPRAWRDKRGYT</sequence>
<comment type="cofactor">
    <cofactor evidence="1">
        <name>FAD</name>
        <dbReference type="ChEBI" id="CHEBI:57692"/>
    </cofactor>
</comment>
<dbReference type="Gene3D" id="3.30.43.10">
    <property type="entry name" value="Uridine Diphospho-n-acetylenolpyruvylglucosamine Reductase, domain 2"/>
    <property type="match status" value="1"/>
</dbReference>
<dbReference type="PANTHER" id="PTHR11748:SF114">
    <property type="entry name" value="ARYL-ALCOHOL OXIDASE VANILLYL-ALCOHOL OXIDASE (AFU_ORTHOLOGUE AFUA_3G09500)-RELATED"/>
    <property type="match status" value="1"/>
</dbReference>
<dbReference type="PROSITE" id="PS51387">
    <property type="entry name" value="FAD_PCMH"/>
    <property type="match status" value="1"/>
</dbReference>
<dbReference type="GO" id="GO:0008720">
    <property type="term" value="F:D-lactate dehydrogenase (NAD+) activity"/>
    <property type="evidence" value="ECO:0007669"/>
    <property type="project" value="TreeGrafter"/>
</dbReference>
<dbReference type="GO" id="GO:0004458">
    <property type="term" value="F:D-lactate dehydrogenase (cytochrome) activity"/>
    <property type="evidence" value="ECO:0007669"/>
    <property type="project" value="TreeGrafter"/>
</dbReference>
<feature type="domain" description="FAD-binding PCMH-type" evidence="5">
    <location>
        <begin position="54"/>
        <end position="240"/>
    </location>
</feature>
<dbReference type="PANTHER" id="PTHR11748">
    <property type="entry name" value="D-LACTATE DEHYDROGENASE"/>
    <property type="match status" value="1"/>
</dbReference>
<dbReference type="Pfam" id="PF02913">
    <property type="entry name" value="FAD-oxidase_C"/>
    <property type="match status" value="1"/>
</dbReference>
<dbReference type="InterPro" id="IPR016164">
    <property type="entry name" value="FAD-linked_Oxase-like_C"/>
</dbReference>
<dbReference type="InterPro" id="IPR036318">
    <property type="entry name" value="FAD-bd_PCMH-like_sf"/>
</dbReference>
<name>A0A4V3HDY4_9BURK</name>
<dbReference type="InterPro" id="IPR016167">
    <property type="entry name" value="FAD-bd_PCMH_sub1"/>
</dbReference>
<comment type="caution">
    <text evidence="6">The sequence shown here is derived from an EMBL/GenBank/DDBJ whole genome shotgun (WGS) entry which is preliminary data.</text>
</comment>
<evidence type="ECO:0000313" key="6">
    <source>
        <dbReference type="EMBL" id="TDY42927.1"/>
    </source>
</evidence>
<dbReference type="InterPro" id="IPR006094">
    <property type="entry name" value="Oxid_FAD_bind_N"/>
</dbReference>
<evidence type="ECO:0000256" key="2">
    <source>
        <dbReference type="ARBA" id="ARBA00022630"/>
    </source>
</evidence>
<evidence type="ECO:0000256" key="1">
    <source>
        <dbReference type="ARBA" id="ARBA00001974"/>
    </source>
</evidence>
<accession>A0A4V3HDY4</accession>
<evidence type="ECO:0000313" key="7">
    <source>
        <dbReference type="Proteomes" id="UP000295509"/>
    </source>
</evidence>
<evidence type="ECO:0000259" key="5">
    <source>
        <dbReference type="PROSITE" id="PS51387"/>
    </source>
</evidence>
<protein>
    <submittedName>
        <fullName evidence="6">4-cresol dehydrogenase (Hydroxylating)</fullName>
    </submittedName>
</protein>
<dbReference type="RefSeq" id="WP_134194844.1">
    <property type="nucleotide sequence ID" value="NZ_JBHLUW010000017.1"/>
</dbReference>
<dbReference type="SUPFAM" id="SSF55103">
    <property type="entry name" value="FAD-linked oxidases, C-terminal domain"/>
    <property type="match status" value="1"/>
</dbReference>
<dbReference type="Pfam" id="PF01565">
    <property type="entry name" value="FAD_binding_4"/>
    <property type="match status" value="1"/>
</dbReference>
<dbReference type="Gene3D" id="1.10.45.10">
    <property type="entry name" value="Vanillyl-alcohol Oxidase, Chain A, domain 4"/>
    <property type="match status" value="1"/>
</dbReference>
<reference evidence="6 7" key="1">
    <citation type="submission" date="2019-03" db="EMBL/GenBank/DDBJ databases">
        <title>Genomic Encyclopedia of Type Strains, Phase III (KMG-III): the genomes of soil and plant-associated and newly described type strains.</title>
        <authorList>
            <person name="Whitman W."/>
        </authorList>
    </citation>
    <scope>NUCLEOTIDE SEQUENCE [LARGE SCALE GENOMIC DNA]</scope>
    <source>
        <strain evidence="6 7">LMG 29544</strain>
    </source>
</reference>
<keyword evidence="7" id="KW-1185">Reference proteome</keyword>
<dbReference type="OrthoDB" id="9811557at2"/>
<dbReference type="Proteomes" id="UP000295509">
    <property type="component" value="Unassembled WGS sequence"/>
</dbReference>
<dbReference type="InterPro" id="IPR016166">
    <property type="entry name" value="FAD-bd_PCMH"/>
</dbReference>
<dbReference type="EMBL" id="SORE01000019">
    <property type="protein sequence ID" value="TDY42927.1"/>
    <property type="molecule type" value="Genomic_DNA"/>
</dbReference>
<dbReference type="InterPro" id="IPR016169">
    <property type="entry name" value="FAD-bd_PCMH_sub2"/>
</dbReference>
<dbReference type="AlphaFoldDB" id="A0A4V3HDY4"/>
<proteinExistence type="predicted"/>
<dbReference type="SUPFAM" id="SSF56176">
    <property type="entry name" value="FAD-binding/transporter-associated domain-like"/>
    <property type="match status" value="1"/>
</dbReference>
<dbReference type="Gene3D" id="3.30.465.10">
    <property type="match status" value="1"/>
</dbReference>
<keyword evidence="4" id="KW-0560">Oxidoreductase</keyword>
<dbReference type="InterPro" id="IPR016171">
    <property type="entry name" value="Vanillyl_alc_oxidase_C-sub2"/>
</dbReference>
<dbReference type="Gene3D" id="3.40.462.10">
    <property type="entry name" value="FAD-linked oxidases, C-terminal domain"/>
    <property type="match status" value="1"/>
</dbReference>
<dbReference type="GO" id="GO:0071949">
    <property type="term" value="F:FAD binding"/>
    <property type="evidence" value="ECO:0007669"/>
    <property type="project" value="InterPro"/>
</dbReference>
<keyword evidence="2" id="KW-0285">Flavoprotein</keyword>